<dbReference type="InParanoid" id="A0A0C3F699"/>
<proteinExistence type="predicted"/>
<dbReference type="EMBL" id="KN833005">
    <property type="protein sequence ID" value="KIM80120.1"/>
    <property type="molecule type" value="Genomic_DNA"/>
</dbReference>
<dbReference type="HOGENOM" id="CLU_3033204_0_0_1"/>
<reference evidence="2" key="2">
    <citation type="submission" date="2015-01" db="EMBL/GenBank/DDBJ databases">
        <title>Evolutionary Origins and Diversification of the Mycorrhizal Mutualists.</title>
        <authorList>
            <consortium name="DOE Joint Genome Institute"/>
            <consortium name="Mycorrhizal Genomics Consortium"/>
            <person name="Kohler A."/>
            <person name="Kuo A."/>
            <person name="Nagy L.G."/>
            <person name="Floudas D."/>
            <person name="Copeland A."/>
            <person name="Barry K.W."/>
            <person name="Cichocki N."/>
            <person name="Veneault-Fourrey C."/>
            <person name="LaButti K."/>
            <person name="Lindquist E.A."/>
            <person name="Lipzen A."/>
            <person name="Lundell T."/>
            <person name="Morin E."/>
            <person name="Murat C."/>
            <person name="Riley R."/>
            <person name="Ohm R."/>
            <person name="Sun H."/>
            <person name="Tunlid A."/>
            <person name="Henrissat B."/>
            <person name="Grigoriev I.V."/>
            <person name="Hibbett D.S."/>
            <person name="Martin F."/>
        </authorList>
    </citation>
    <scope>NUCLEOTIDE SEQUENCE [LARGE SCALE GENOMIC DNA]</scope>
    <source>
        <strain evidence="2">F 1598</strain>
    </source>
</reference>
<reference evidence="1 2" key="1">
    <citation type="submission" date="2014-04" db="EMBL/GenBank/DDBJ databases">
        <authorList>
            <consortium name="DOE Joint Genome Institute"/>
            <person name="Kuo A."/>
            <person name="Tarkka M."/>
            <person name="Buscot F."/>
            <person name="Kohler A."/>
            <person name="Nagy L.G."/>
            <person name="Floudas D."/>
            <person name="Copeland A."/>
            <person name="Barry K.W."/>
            <person name="Cichocki N."/>
            <person name="Veneault-Fourrey C."/>
            <person name="LaButti K."/>
            <person name="Lindquist E.A."/>
            <person name="Lipzen A."/>
            <person name="Lundell T."/>
            <person name="Morin E."/>
            <person name="Murat C."/>
            <person name="Sun H."/>
            <person name="Tunlid A."/>
            <person name="Henrissat B."/>
            <person name="Grigoriev I.V."/>
            <person name="Hibbett D.S."/>
            <person name="Martin F."/>
            <person name="Nordberg H.P."/>
            <person name="Cantor M.N."/>
            <person name="Hua S.X."/>
        </authorList>
    </citation>
    <scope>NUCLEOTIDE SEQUENCE [LARGE SCALE GENOMIC DNA]</scope>
    <source>
        <strain evidence="1 2">F 1598</strain>
    </source>
</reference>
<sequence length="55" mass="6307">MHMLAEQDVKVSSSAENRSCRIDEVVHDKNAALDWRGVLNDHPFSKEFCGENVYK</sequence>
<name>A0A0C3F699_PILCF</name>
<keyword evidence="2" id="KW-1185">Reference proteome</keyword>
<organism evidence="1 2">
    <name type="scientific">Piloderma croceum (strain F 1598)</name>
    <dbReference type="NCBI Taxonomy" id="765440"/>
    <lineage>
        <taxon>Eukaryota</taxon>
        <taxon>Fungi</taxon>
        <taxon>Dikarya</taxon>
        <taxon>Basidiomycota</taxon>
        <taxon>Agaricomycotina</taxon>
        <taxon>Agaricomycetes</taxon>
        <taxon>Agaricomycetidae</taxon>
        <taxon>Atheliales</taxon>
        <taxon>Atheliaceae</taxon>
        <taxon>Piloderma</taxon>
    </lineage>
</organism>
<accession>A0A0C3F699</accession>
<dbReference type="Proteomes" id="UP000054166">
    <property type="component" value="Unassembled WGS sequence"/>
</dbReference>
<evidence type="ECO:0000313" key="2">
    <source>
        <dbReference type="Proteomes" id="UP000054166"/>
    </source>
</evidence>
<protein>
    <submittedName>
        <fullName evidence="1">Uncharacterized protein</fullName>
    </submittedName>
</protein>
<gene>
    <name evidence="1" type="ORF">PILCRDRAFT_822635</name>
</gene>
<evidence type="ECO:0000313" key="1">
    <source>
        <dbReference type="EMBL" id="KIM80120.1"/>
    </source>
</evidence>
<dbReference type="AlphaFoldDB" id="A0A0C3F699"/>